<dbReference type="AlphaFoldDB" id="A0A2G8RNJ6"/>
<evidence type="ECO:0000256" key="5">
    <source>
        <dbReference type="ARBA" id="ARBA00023157"/>
    </source>
</evidence>
<dbReference type="OrthoDB" id="4225815at2759"/>
<sequence>MFSKLALTAVVSAFLAVVTALPTPGAGAGKCNTGSLHCCNTVDKSSDSSVTGGLSLLSVFFKEIDAAIDLQCSPINVIGVGSSSSCNAQPVCCENNAVGGLVSVGCIPVSL</sequence>
<feature type="chain" id="PRO_5013986313" description="Hydrophobin" evidence="6">
    <location>
        <begin position="21"/>
        <end position="111"/>
    </location>
</feature>
<dbReference type="Proteomes" id="UP000230002">
    <property type="component" value="Unassembled WGS sequence"/>
</dbReference>
<keyword evidence="8" id="KW-1185">Reference proteome</keyword>
<evidence type="ECO:0000256" key="2">
    <source>
        <dbReference type="ARBA" id="ARBA00010446"/>
    </source>
</evidence>
<comment type="caution">
    <text evidence="7">The sequence shown here is derived from an EMBL/GenBank/DDBJ whole genome shotgun (WGS) entry which is preliminary data.</text>
</comment>
<comment type="similarity">
    <text evidence="2 6">Belongs to the fungal hydrophobin family.</text>
</comment>
<gene>
    <name evidence="7" type="ORF">GSI_14381</name>
</gene>
<name>A0A2G8RNJ6_9APHY</name>
<dbReference type="InterPro" id="IPR001338">
    <property type="entry name" value="Class_I_Hydrophobin"/>
</dbReference>
<dbReference type="EMBL" id="AYKW01000068">
    <property type="protein sequence ID" value="PIL23073.1"/>
    <property type="molecule type" value="Genomic_DNA"/>
</dbReference>
<reference evidence="7 8" key="1">
    <citation type="journal article" date="2015" name="Sci. Rep.">
        <title>Chromosome-level genome map provides insights into diverse defense mechanisms in the medicinal fungus Ganoderma sinense.</title>
        <authorList>
            <person name="Zhu Y."/>
            <person name="Xu J."/>
            <person name="Sun C."/>
            <person name="Zhou S."/>
            <person name="Xu H."/>
            <person name="Nelson D.R."/>
            <person name="Qian J."/>
            <person name="Song J."/>
            <person name="Luo H."/>
            <person name="Xiang L."/>
            <person name="Li Y."/>
            <person name="Xu Z."/>
            <person name="Ji A."/>
            <person name="Wang L."/>
            <person name="Lu S."/>
            <person name="Hayward A."/>
            <person name="Sun W."/>
            <person name="Li X."/>
            <person name="Schwartz D.C."/>
            <person name="Wang Y."/>
            <person name="Chen S."/>
        </authorList>
    </citation>
    <scope>NUCLEOTIDE SEQUENCE [LARGE SCALE GENOMIC DNA]</scope>
    <source>
        <strain evidence="7 8">ZZ0214-1</strain>
    </source>
</reference>
<keyword evidence="6" id="KW-0732">Signal</keyword>
<dbReference type="Pfam" id="PF01185">
    <property type="entry name" value="Hydrophobin"/>
    <property type="match status" value="1"/>
</dbReference>
<keyword evidence="4 6" id="KW-0964">Secreted</keyword>
<evidence type="ECO:0000313" key="7">
    <source>
        <dbReference type="EMBL" id="PIL23073.1"/>
    </source>
</evidence>
<accession>A0A2G8RNJ6</accession>
<dbReference type="GO" id="GO:0009277">
    <property type="term" value="C:fungal-type cell wall"/>
    <property type="evidence" value="ECO:0007669"/>
    <property type="project" value="InterPro"/>
</dbReference>
<evidence type="ECO:0000256" key="1">
    <source>
        <dbReference type="ARBA" id="ARBA00004191"/>
    </source>
</evidence>
<organism evidence="7 8">
    <name type="scientific">Ganoderma sinense ZZ0214-1</name>
    <dbReference type="NCBI Taxonomy" id="1077348"/>
    <lineage>
        <taxon>Eukaryota</taxon>
        <taxon>Fungi</taxon>
        <taxon>Dikarya</taxon>
        <taxon>Basidiomycota</taxon>
        <taxon>Agaricomycotina</taxon>
        <taxon>Agaricomycetes</taxon>
        <taxon>Polyporales</taxon>
        <taxon>Polyporaceae</taxon>
        <taxon>Ganoderma</taxon>
    </lineage>
</organism>
<keyword evidence="3 6" id="KW-0134">Cell wall</keyword>
<dbReference type="STRING" id="1077348.A0A2G8RNJ6"/>
<evidence type="ECO:0000256" key="4">
    <source>
        <dbReference type="ARBA" id="ARBA00022525"/>
    </source>
</evidence>
<dbReference type="GO" id="GO:0005199">
    <property type="term" value="F:structural constituent of cell wall"/>
    <property type="evidence" value="ECO:0007669"/>
    <property type="project" value="InterPro"/>
</dbReference>
<protein>
    <recommendedName>
        <fullName evidence="6">Hydrophobin</fullName>
    </recommendedName>
</protein>
<feature type="signal peptide" evidence="6">
    <location>
        <begin position="1"/>
        <end position="20"/>
    </location>
</feature>
<comment type="subcellular location">
    <subcellularLocation>
        <location evidence="1 6">Secreted</location>
        <location evidence="1 6">Cell wall</location>
    </subcellularLocation>
</comment>
<keyword evidence="5 6" id="KW-1015">Disulfide bond</keyword>
<evidence type="ECO:0000256" key="6">
    <source>
        <dbReference type="RuleBase" id="RU365009"/>
    </source>
</evidence>
<dbReference type="CDD" id="cd23507">
    <property type="entry name" value="hydrophobin_I"/>
    <property type="match status" value="1"/>
</dbReference>
<evidence type="ECO:0000256" key="3">
    <source>
        <dbReference type="ARBA" id="ARBA00022512"/>
    </source>
</evidence>
<dbReference type="SMART" id="SM00075">
    <property type="entry name" value="HYDRO"/>
    <property type="match status" value="1"/>
</dbReference>
<evidence type="ECO:0000313" key="8">
    <source>
        <dbReference type="Proteomes" id="UP000230002"/>
    </source>
</evidence>
<proteinExistence type="inferred from homology"/>